<dbReference type="OrthoDB" id="7594920at2"/>
<dbReference type="Proteomes" id="UP000027866">
    <property type="component" value="Unassembled WGS sequence"/>
</dbReference>
<comment type="caution">
    <text evidence="2">The sequence shown here is derived from an EMBL/GenBank/DDBJ whole genome shotgun (WGS) entry which is preliminary data.</text>
</comment>
<dbReference type="Gene3D" id="1.10.10.10">
    <property type="entry name" value="Winged helix-like DNA-binding domain superfamily/Winged helix DNA-binding domain"/>
    <property type="match status" value="1"/>
</dbReference>
<feature type="region of interest" description="Disordered" evidence="1">
    <location>
        <begin position="175"/>
        <end position="218"/>
    </location>
</feature>
<name>A0A074MTJ3_9SPHN</name>
<organism evidence="2 3">
    <name type="scientific">Erythrobacter litoralis</name>
    <dbReference type="NCBI Taxonomy" id="39960"/>
    <lineage>
        <taxon>Bacteria</taxon>
        <taxon>Pseudomonadati</taxon>
        <taxon>Pseudomonadota</taxon>
        <taxon>Alphaproteobacteria</taxon>
        <taxon>Sphingomonadales</taxon>
        <taxon>Erythrobacteraceae</taxon>
        <taxon>Erythrobacter/Porphyrobacter group</taxon>
        <taxon>Erythrobacter</taxon>
    </lineage>
</organism>
<dbReference type="RefSeq" id="WP_034906959.1">
    <property type="nucleotide sequence ID" value="NZ_CP017057.1"/>
</dbReference>
<evidence type="ECO:0000256" key="1">
    <source>
        <dbReference type="SAM" id="MobiDB-lite"/>
    </source>
</evidence>
<dbReference type="InterPro" id="IPR036388">
    <property type="entry name" value="WH-like_DNA-bd_sf"/>
</dbReference>
<dbReference type="PATRIC" id="fig|39960.10.peg.2368"/>
<evidence type="ECO:0000313" key="3">
    <source>
        <dbReference type="Proteomes" id="UP000027866"/>
    </source>
</evidence>
<dbReference type="KEGG" id="elq:Ga0102493_11118"/>
<gene>
    <name evidence="2" type="ORF">EH32_04460</name>
</gene>
<evidence type="ECO:0000313" key="2">
    <source>
        <dbReference type="EMBL" id="KEO88962.1"/>
    </source>
</evidence>
<dbReference type="AlphaFoldDB" id="A0A074MTJ3"/>
<dbReference type="EMBL" id="JMIX01000016">
    <property type="protein sequence ID" value="KEO88962.1"/>
    <property type="molecule type" value="Genomic_DNA"/>
</dbReference>
<reference evidence="2 3" key="1">
    <citation type="submission" date="2014-04" db="EMBL/GenBank/DDBJ databases">
        <title>A comprehensive comparison of genomes of Erythrobacter spp. Strains.</title>
        <authorList>
            <person name="Zheng Q."/>
        </authorList>
    </citation>
    <scope>NUCLEOTIDE SEQUENCE [LARGE SCALE GENOMIC DNA]</scope>
    <source>
        <strain evidence="2 3">DSM 8509</strain>
    </source>
</reference>
<protein>
    <recommendedName>
        <fullName evidence="4">HTH marR-type domain-containing protein</fullName>
    </recommendedName>
</protein>
<evidence type="ECO:0008006" key="4">
    <source>
        <dbReference type="Google" id="ProtNLM"/>
    </source>
</evidence>
<proteinExistence type="predicted"/>
<sequence>MSATDFAYDLASDAAGLPSRIAVFADGTARRREMLGDLAGAGFRTIDGGALDALLGGPITLLGDVVLVDCPAVDAQHLAALARLDMRVAQSGARLIVSTSMKALDDVFAALDQCEPQILVTPSRAERVVAVGRVMAEIADPRVREMTEEDRFDLLRLSQQVEAIASKLDGLSGSGRFAGPHGQADNAGEGRSLPDTPAHQPSSPARLYDSQNPPLPDPRMVRRIIAGRQAHARFFDGALFVDPAWDMLLDLTAAHGEGQKVSVTSLCISADVPATTALRWLGQMVETGIFRRIADETDRRRAFIALSDASIEAMSRYFAEVEVPLAQPA</sequence>
<dbReference type="InterPro" id="IPR036390">
    <property type="entry name" value="WH_DNA-bd_sf"/>
</dbReference>
<accession>A0A074MTJ3</accession>
<dbReference type="SUPFAM" id="SSF46785">
    <property type="entry name" value="Winged helix' DNA-binding domain"/>
    <property type="match status" value="1"/>
</dbReference>
<keyword evidence="3" id="KW-1185">Reference proteome</keyword>